<proteinExistence type="predicted"/>
<reference evidence="1" key="1">
    <citation type="journal article" date="2023" name="Nat. Commun.">
        <title>Diploid and tetraploid genomes of Acorus and the evolution of monocots.</title>
        <authorList>
            <person name="Ma L."/>
            <person name="Liu K.W."/>
            <person name="Li Z."/>
            <person name="Hsiao Y.Y."/>
            <person name="Qi Y."/>
            <person name="Fu T."/>
            <person name="Tang G.D."/>
            <person name="Zhang D."/>
            <person name="Sun W.H."/>
            <person name="Liu D.K."/>
            <person name="Li Y."/>
            <person name="Chen G.Z."/>
            <person name="Liu X.D."/>
            <person name="Liao X.Y."/>
            <person name="Jiang Y.T."/>
            <person name="Yu X."/>
            <person name="Hao Y."/>
            <person name="Huang J."/>
            <person name="Zhao X.W."/>
            <person name="Ke S."/>
            <person name="Chen Y.Y."/>
            <person name="Wu W.L."/>
            <person name="Hsu J.L."/>
            <person name="Lin Y.F."/>
            <person name="Huang M.D."/>
            <person name="Li C.Y."/>
            <person name="Huang L."/>
            <person name="Wang Z.W."/>
            <person name="Zhao X."/>
            <person name="Zhong W.Y."/>
            <person name="Peng D.H."/>
            <person name="Ahmad S."/>
            <person name="Lan S."/>
            <person name="Zhang J.S."/>
            <person name="Tsai W.C."/>
            <person name="Van de Peer Y."/>
            <person name="Liu Z.J."/>
        </authorList>
    </citation>
    <scope>NUCLEOTIDE SEQUENCE</scope>
    <source>
        <strain evidence="1">CP</strain>
    </source>
</reference>
<gene>
    <name evidence="1" type="ORF">QJS10_CPB11g01089</name>
</gene>
<name>A0AAV9DW45_ACOCL</name>
<dbReference type="Gene3D" id="2.40.30.10">
    <property type="entry name" value="Translation factors"/>
    <property type="match status" value="1"/>
</dbReference>
<dbReference type="AlphaFoldDB" id="A0AAV9DW45"/>
<protein>
    <submittedName>
        <fullName evidence="1">Uncharacterized protein</fullName>
    </submittedName>
</protein>
<reference evidence="1" key="2">
    <citation type="submission" date="2023-06" db="EMBL/GenBank/DDBJ databases">
        <authorList>
            <person name="Ma L."/>
            <person name="Liu K.-W."/>
            <person name="Li Z."/>
            <person name="Hsiao Y.-Y."/>
            <person name="Qi Y."/>
            <person name="Fu T."/>
            <person name="Tang G."/>
            <person name="Zhang D."/>
            <person name="Sun W.-H."/>
            <person name="Liu D.-K."/>
            <person name="Li Y."/>
            <person name="Chen G.-Z."/>
            <person name="Liu X.-D."/>
            <person name="Liao X.-Y."/>
            <person name="Jiang Y.-T."/>
            <person name="Yu X."/>
            <person name="Hao Y."/>
            <person name="Huang J."/>
            <person name="Zhao X.-W."/>
            <person name="Ke S."/>
            <person name="Chen Y.-Y."/>
            <person name="Wu W.-L."/>
            <person name="Hsu J.-L."/>
            <person name="Lin Y.-F."/>
            <person name="Huang M.-D."/>
            <person name="Li C.-Y."/>
            <person name="Huang L."/>
            <person name="Wang Z.-W."/>
            <person name="Zhao X."/>
            <person name="Zhong W.-Y."/>
            <person name="Peng D.-H."/>
            <person name="Ahmad S."/>
            <person name="Lan S."/>
            <person name="Zhang J.-S."/>
            <person name="Tsai W.-C."/>
            <person name="Van De Peer Y."/>
            <person name="Liu Z.-J."/>
        </authorList>
    </citation>
    <scope>NUCLEOTIDE SEQUENCE</scope>
    <source>
        <strain evidence="1">CP</strain>
        <tissue evidence="1">Leaves</tissue>
    </source>
</reference>
<keyword evidence="2" id="KW-1185">Reference proteome</keyword>
<sequence length="52" mass="5697">MMGKVIEKAWPAMPVEIEGLMGLPMAGDDVIVEETGEGKNAQHWEKGEDGER</sequence>
<comment type="caution">
    <text evidence="1">The sequence shown here is derived from an EMBL/GenBank/DDBJ whole genome shotgun (WGS) entry which is preliminary data.</text>
</comment>
<evidence type="ECO:0000313" key="1">
    <source>
        <dbReference type="EMBL" id="KAK1305204.1"/>
    </source>
</evidence>
<dbReference type="Proteomes" id="UP001180020">
    <property type="component" value="Unassembled WGS sequence"/>
</dbReference>
<evidence type="ECO:0000313" key="2">
    <source>
        <dbReference type="Proteomes" id="UP001180020"/>
    </source>
</evidence>
<dbReference type="EMBL" id="JAUJYO010000011">
    <property type="protein sequence ID" value="KAK1305204.1"/>
    <property type="molecule type" value="Genomic_DNA"/>
</dbReference>
<accession>A0AAV9DW45</accession>
<organism evidence="1 2">
    <name type="scientific">Acorus calamus</name>
    <name type="common">Sweet flag</name>
    <dbReference type="NCBI Taxonomy" id="4465"/>
    <lineage>
        <taxon>Eukaryota</taxon>
        <taxon>Viridiplantae</taxon>
        <taxon>Streptophyta</taxon>
        <taxon>Embryophyta</taxon>
        <taxon>Tracheophyta</taxon>
        <taxon>Spermatophyta</taxon>
        <taxon>Magnoliopsida</taxon>
        <taxon>Liliopsida</taxon>
        <taxon>Acoraceae</taxon>
        <taxon>Acorus</taxon>
    </lineage>
</organism>